<dbReference type="Proteomes" id="UP001308776">
    <property type="component" value="Unassembled WGS sequence"/>
</dbReference>
<accession>A0ABU6FR35</accession>
<name>A0ABU6FR35_9PROT</name>
<comment type="caution">
    <text evidence="1">The sequence shown here is derived from an EMBL/GenBank/DDBJ whole genome shotgun (WGS) entry which is preliminary data.</text>
</comment>
<reference evidence="1 2" key="1">
    <citation type="submission" date="2022-11" db="EMBL/GenBank/DDBJ databases">
        <title>Comparative genomics analysis of Acidithiobacillus ferriphilus.</title>
        <authorList>
            <person name="Ma L."/>
        </authorList>
    </citation>
    <scope>NUCLEOTIDE SEQUENCE [LARGE SCALE GENOMIC DNA]</scope>
    <source>
        <strain evidence="1 2">DY15</strain>
    </source>
</reference>
<organism evidence="1 2">
    <name type="scientific">Acidithiobacillus ferriphilus</name>
    <dbReference type="NCBI Taxonomy" id="1689834"/>
    <lineage>
        <taxon>Bacteria</taxon>
        <taxon>Pseudomonadati</taxon>
        <taxon>Pseudomonadota</taxon>
        <taxon>Acidithiobacillia</taxon>
        <taxon>Acidithiobacillales</taxon>
        <taxon>Acidithiobacillaceae</taxon>
        <taxon>Acidithiobacillus</taxon>
    </lineage>
</organism>
<dbReference type="RefSeq" id="WP_196762993.1">
    <property type="nucleotide sequence ID" value="NZ_JAAZUC010000097.1"/>
</dbReference>
<evidence type="ECO:0000313" key="2">
    <source>
        <dbReference type="Proteomes" id="UP001308776"/>
    </source>
</evidence>
<gene>
    <name evidence="1" type="ORF">OW717_10760</name>
</gene>
<sequence length="106" mass="11579">MGIGLFLFRLGVIRLADGDGQRFQPGNSGLDHIALYHGAHAGGGAGEDFDRKWTICGIFQSMSPTSALIHVNRHALYRHHGIIGAGFGLQPHYDTLLTRQGFLYAF</sequence>
<keyword evidence="2" id="KW-1185">Reference proteome</keyword>
<protein>
    <submittedName>
        <fullName evidence="1">Uncharacterized protein</fullName>
    </submittedName>
</protein>
<evidence type="ECO:0000313" key="1">
    <source>
        <dbReference type="EMBL" id="MEB8514516.1"/>
    </source>
</evidence>
<dbReference type="EMBL" id="JAQGFR010000213">
    <property type="protein sequence ID" value="MEB8514516.1"/>
    <property type="molecule type" value="Genomic_DNA"/>
</dbReference>
<proteinExistence type="predicted"/>